<dbReference type="Pfam" id="PF06439">
    <property type="entry name" value="3keto-disac_hyd"/>
    <property type="match status" value="1"/>
</dbReference>
<dbReference type="CDD" id="cd14014">
    <property type="entry name" value="STKc_PknB_like"/>
    <property type="match status" value="1"/>
</dbReference>
<dbReference type="FunFam" id="1.10.510.10:FF:000021">
    <property type="entry name" value="Serine/threonine protein kinase"/>
    <property type="match status" value="1"/>
</dbReference>
<keyword evidence="4 7" id="KW-0547">Nucleotide-binding</keyword>
<dbReference type="AlphaFoldDB" id="A0A455T6E6"/>
<dbReference type="EMBL" id="AP019377">
    <property type="protein sequence ID" value="BBH95041.1"/>
    <property type="molecule type" value="Genomic_DNA"/>
</dbReference>
<dbReference type="Pfam" id="PF00069">
    <property type="entry name" value="Pkinase"/>
    <property type="match status" value="1"/>
</dbReference>
<organism evidence="11">
    <name type="scientific">Thermogemmatispora argillosa</name>
    <dbReference type="NCBI Taxonomy" id="2045280"/>
    <lineage>
        <taxon>Bacteria</taxon>
        <taxon>Bacillati</taxon>
        <taxon>Chloroflexota</taxon>
        <taxon>Ktedonobacteria</taxon>
        <taxon>Thermogemmatisporales</taxon>
        <taxon>Thermogemmatisporaceae</taxon>
        <taxon>Thermogemmatispora</taxon>
    </lineage>
</organism>
<keyword evidence="2" id="KW-0723">Serine/threonine-protein kinase</keyword>
<evidence type="ECO:0000256" key="8">
    <source>
        <dbReference type="SAM" id="MobiDB-lite"/>
    </source>
</evidence>
<sequence>MAGLEGKTLERYELRRLIGKGGMADVYEGYDLAVERTVAVKVFKREDEELLRRFIREARLMAALKHEHLVPIYDTGSGQIDGLTWYYIVMPFMEGGTLRARIRQGPLPLSEACRSLREIAAALDYIHRQGIIHRDIKSSNVLLDAEGHCYLSDFGIARTTSDATQLTSTGNVLGTVEYVAPELFEGDNRANVRSDLYSLGVLLFEMVTGRLPFTAENPIAVVTMHISKPPPPPHLYVPNLSPAVEQVILRGLEKRPERRYGSASELAEAFCQAVASSSRVLVTGVAQQPYQDWVQQATSQGAGAPGAPQPLVLRSVGSVHTPAPPQPTSYPLIGQAYGPASGLAPTGTGYAGYGQQPSSTASTRRGLLFVSLALVLLFAISLPLALAIFSSPHQGTNGRPTVSSGQPSGQQQQTPTATPNLTATAQAQASATAQAEAQATQTAIAGATATVQAQATATAAVWQTATAGRLVYSDALTNADNPATRQANWDRNNHCIFGGDGYHVVQAVSLTTSQRICHEANYSYGNIALSVQMKILSGASGGVFIRLDTNLFNLPSGYLFEVDSQGRYRIAKFSGGLEQPFADWMTSPALQAGTGVQNTLQVIANGSSLSFYANNVYLTTINDGSYTEGTIGFLGTAGDNDANVVYSNLAIYALS</sequence>
<dbReference type="EC" id="2.7.11.1" evidence="1"/>
<dbReference type="PROSITE" id="PS00107">
    <property type="entry name" value="PROTEIN_KINASE_ATP"/>
    <property type="match status" value="1"/>
</dbReference>
<dbReference type="Gene3D" id="1.10.510.10">
    <property type="entry name" value="Transferase(Phosphotransferase) domain 1"/>
    <property type="match status" value="1"/>
</dbReference>
<dbReference type="Gene3D" id="2.60.120.560">
    <property type="entry name" value="Exo-inulinase, domain 1"/>
    <property type="match status" value="1"/>
</dbReference>
<evidence type="ECO:0000256" key="1">
    <source>
        <dbReference type="ARBA" id="ARBA00012513"/>
    </source>
</evidence>
<dbReference type="InterPro" id="IPR017441">
    <property type="entry name" value="Protein_kinase_ATP_BS"/>
</dbReference>
<dbReference type="Gene3D" id="3.30.200.20">
    <property type="entry name" value="Phosphorylase Kinase, domain 1"/>
    <property type="match status" value="1"/>
</dbReference>
<evidence type="ECO:0000256" key="9">
    <source>
        <dbReference type="SAM" id="Phobius"/>
    </source>
</evidence>
<evidence type="ECO:0000256" key="7">
    <source>
        <dbReference type="PROSITE-ProRule" id="PRU10141"/>
    </source>
</evidence>
<dbReference type="InterPro" id="IPR008271">
    <property type="entry name" value="Ser/Thr_kinase_AS"/>
</dbReference>
<feature type="region of interest" description="Disordered" evidence="8">
    <location>
        <begin position="394"/>
        <end position="429"/>
    </location>
</feature>
<dbReference type="GO" id="GO:0004674">
    <property type="term" value="F:protein serine/threonine kinase activity"/>
    <property type="evidence" value="ECO:0007669"/>
    <property type="project" value="UniProtKB-KW"/>
</dbReference>
<dbReference type="PANTHER" id="PTHR43289">
    <property type="entry name" value="MITOGEN-ACTIVATED PROTEIN KINASE KINASE KINASE 20-RELATED"/>
    <property type="match status" value="1"/>
</dbReference>
<dbReference type="InterPro" id="IPR000719">
    <property type="entry name" value="Prot_kinase_dom"/>
</dbReference>
<feature type="compositionally biased region" description="Low complexity" evidence="8">
    <location>
        <begin position="410"/>
        <end position="429"/>
    </location>
</feature>
<keyword evidence="9" id="KW-0472">Membrane</keyword>
<dbReference type="PROSITE" id="PS00108">
    <property type="entry name" value="PROTEIN_KINASE_ST"/>
    <property type="match status" value="1"/>
</dbReference>
<evidence type="ECO:0000256" key="3">
    <source>
        <dbReference type="ARBA" id="ARBA00022679"/>
    </source>
</evidence>
<proteinExistence type="predicted"/>
<evidence type="ECO:0000256" key="4">
    <source>
        <dbReference type="ARBA" id="ARBA00022741"/>
    </source>
</evidence>
<keyword evidence="6 7" id="KW-0067">ATP-binding</keyword>
<dbReference type="InterPro" id="IPR010496">
    <property type="entry name" value="AL/BT2_dom"/>
</dbReference>
<evidence type="ECO:0000313" key="11">
    <source>
        <dbReference type="EMBL" id="BBH95041.1"/>
    </source>
</evidence>
<evidence type="ECO:0000259" key="10">
    <source>
        <dbReference type="PROSITE" id="PS50011"/>
    </source>
</evidence>
<dbReference type="PANTHER" id="PTHR43289:SF6">
    <property type="entry name" value="SERINE_THREONINE-PROTEIN KINASE NEKL-3"/>
    <property type="match status" value="1"/>
</dbReference>
<dbReference type="SUPFAM" id="SSF56112">
    <property type="entry name" value="Protein kinase-like (PK-like)"/>
    <property type="match status" value="1"/>
</dbReference>
<dbReference type="SMART" id="SM00220">
    <property type="entry name" value="S_TKc"/>
    <property type="match status" value="1"/>
</dbReference>
<dbReference type="GO" id="GO:0005524">
    <property type="term" value="F:ATP binding"/>
    <property type="evidence" value="ECO:0007669"/>
    <property type="project" value="UniProtKB-UniRule"/>
</dbReference>
<gene>
    <name evidence="11" type="ORF">KTA_32400</name>
</gene>
<keyword evidence="3" id="KW-0808">Transferase</keyword>
<reference evidence="11" key="1">
    <citation type="submission" date="2018-12" db="EMBL/GenBank/DDBJ databases">
        <title>Novel natural products biosynthetic potential of the class Ktedonobacteria.</title>
        <authorList>
            <person name="Zheng Y."/>
            <person name="Saitou A."/>
            <person name="Wang C.M."/>
            <person name="Toyoda A."/>
            <person name="Minakuchi Y."/>
            <person name="Sekiguchi Y."/>
            <person name="Ueda K."/>
            <person name="Takano H."/>
            <person name="Sakai Y."/>
            <person name="Yokota A."/>
            <person name="Yabe S."/>
        </authorList>
    </citation>
    <scope>NUCLEOTIDE SEQUENCE</scope>
    <source>
        <strain evidence="11">A3-2</strain>
    </source>
</reference>
<feature type="domain" description="Protein kinase" evidence="10">
    <location>
        <begin position="12"/>
        <end position="271"/>
    </location>
</feature>
<accession>A0A455T6E6</accession>
<name>A0A455T6E6_9CHLR</name>
<evidence type="ECO:0000256" key="6">
    <source>
        <dbReference type="ARBA" id="ARBA00022840"/>
    </source>
</evidence>
<feature type="transmembrane region" description="Helical" evidence="9">
    <location>
        <begin position="366"/>
        <end position="389"/>
    </location>
</feature>
<keyword evidence="9" id="KW-1133">Transmembrane helix</keyword>
<feature type="compositionally biased region" description="Polar residues" evidence="8">
    <location>
        <begin position="394"/>
        <end position="409"/>
    </location>
</feature>
<evidence type="ECO:0000256" key="2">
    <source>
        <dbReference type="ARBA" id="ARBA00022527"/>
    </source>
</evidence>
<keyword evidence="9" id="KW-0812">Transmembrane</keyword>
<dbReference type="InterPro" id="IPR011009">
    <property type="entry name" value="Kinase-like_dom_sf"/>
</dbReference>
<keyword evidence="5" id="KW-0418">Kinase</keyword>
<dbReference type="PROSITE" id="PS50011">
    <property type="entry name" value="PROTEIN_KINASE_DOM"/>
    <property type="match status" value="1"/>
</dbReference>
<feature type="binding site" evidence="7">
    <location>
        <position position="41"/>
    </location>
    <ligand>
        <name>ATP</name>
        <dbReference type="ChEBI" id="CHEBI:30616"/>
    </ligand>
</feature>
<dbReference type="GO" id="GO:0016787">
    <property type="term" value="F:hydrolase activity"/>
    <property type="evidence" value="ECO:0007669"/>
    <property type="project" value="InterPro"/>
</dbReference>
<protein>
    <recommendedName>
        <fullName evidence="1">non-specific serine/threonine protein kinase</fullName>
        <ecNumber evidence="1">2.7.11.1</ecNumber>
    </recommendedName>
</protein>
<evidence type="ECO:0000256" key="5">
    <source>
        <dbReference type="ARBA" id="ARBA00022777"/>
    </source>
</evidence>